<sequence length="200" mass="22726">MEENRRLYVAGAAILVAVVLLVAFLVFRGGPEHKVQVSSVPNDLTLTVDGKQVAANGEIKVKEGQHTFVGQRKGFETYTETVDIRQDYALKMYLFSNNAEGRAWERSHPEQELQIQAETGRRFDELNKRLEAKYPILQQLPYIGRGFTINQGVSKAHPGDPEYLAFYIKLVYPEGRKYALEWLKGNGYDPDNLELIFTTS</sequence>
<name>A0ABN2E1R9_9ACTN</name>
<keyword evidence="1" id="KW-1133">Transmembrane helix</keyword>
<evidence type="ECO:0000259" key="2">
    <source>
        <dbReference type="Pfam" id="PF08308"/>
    </source>
</evidence>
<reference evidence="3 4" key="1">
    <citation type="journal article" date="2019" name="Int. J. Syst. Evol. Microbiol.">
        <title>The Global Catalogue of Microorganisms (GCM) 10K type strain sequencing project: providing services to taxonomists for standard genome sequencing and annotation.</title>
        <authorList>
            <consortium name="The Broad Institute Genomics Platform"/>
            <consortium name="The Broad Institute Genome Sequencing Center for Infectious Disease"/>
            <person name="Wu L."/>
            <person name="Ma J."/>
        </authorList>
    </citation>
    <scope>NUCLEOTIDE SEQUENCE [LARGE SCALE GENOMIC DNA]</scope>
    <source>
        <strain evidence="3 4">JCM 14304</strain>
    </source>
</reference>
<keyword evidence="4" id="KW-1185">Reference proteome</keyword>
<dbReference type="Pfam" id="PF08308">
    <property type="entry name" value="PEGA"/>
    <property type="match status" value="1"/>
</dbReference>
<dbReference type="Proteomes" id="UP001500190">
    <property type="component" value="Unassembled WGS sequence"/>
</dbReference>
<dbReference type="InterPro" id="IPR013229">
    <property type="entry name" value="PEGA"/>
</dbReference>
<proteinExistence type="predicted"/>
<evidence type="ECO:0000313" key="4">
    <source>
        <dbReference type="Proteomes" id="UP001500190"/>
    </source>
</evidence>
<accession>A0ABN2E1R9</accession>
<keyword evidence="1" id="KW-0472">Membrane</keyword>
<feature type="transmembrane region" description="Helical" evidence="1">
    <location>
        <begin position="7"/>
        <end position="27"/>
    </location>
</feature>
<gene>
    <name evidence="3" type="ORF">GCM10009742_43100</name>
</gene>
<dbReference type="RefSeq" id="WP_344194019.1">
    <property type="nucleotide sequence ID" value="NZ_BAAAND010000007.1"/>
</dbReference>
<feature type="domain" description="PEGA" evidence="2">
    <location>
        <begin position="34"/>
        <end position="92"/>
    </location>
</feature>
<protein>
    <recommendedName>
        <fullName evidence="2">PEGA domain-containing protein</fullName>
    </recommendedName>
</protein>
<comment type="caution">
    <text evidence="3">The sequence shown here is derived from an EMBL/GenBank/DDBJ whole genome shotgun (WGS) entry which is preliminary data.</text>
</comment>
<keyword evidence="1" id="KW-0812">Transmembrane</keyword>
<dbReference type="EMBL" id="BAAAND010000007">
    <property type="protein sequence ID" value="GAA1591717.1"/>
    <property type="molecule type" value="Genomic_DNA"/>
</dbReference>
<organism evidence="3 4">
    <name type="scientific">Kribbella karoonensis</name>
    <dbReference type="NCBI Taxonomy" id="324851"/>
    <lineage>
        <taxon>Bacteria</taxon>
        <taxon>Bacillati</taxon>
        <taxon>Actinomycetota</taxon>
        <taxon>Actinomycetes</taxon>
        <taxon>Propionibacteriales</taxon>
        <taxon>Kribbellaceae</taxon>
        <taxon>Kribbella</taxon>
    </lineage>
</organism>
<evidence type="ECO:0000313" key="3">
    <source>
        <dbReference type="EMBL" id="GAA1591717.1"/>
    </source>
</evidence>
<evidence type="ECO:0000256" key="1">
    <source>
        <dbReference type="SAM" id="Phobius"/>
    </source>
</evidence>